<dbReference type="InterPro" id="IPR002104">
    <property type="entry name" value="Integrase_catalytic"/>
</dbReference>
<protein>
    <recommendedName>
        <fullName evidence="8">Integrase family protein</fullName>
    </recommendedName>
</protein>
<dbReference type="Gene3D" id="1.10.150.130">
    <property type="match status" value="1"/>
</dbReference>
<reference evidence="6" key="1">
    <citation type="submission" date="2021-01" db="EMBL/GenBank/DDBJ databases">
        <title>Whole genome shotgun sequence of Virgisporangium ochraceum NBRC 16418.</title>
        <authorList>
            <person name="Komaki H."/>
            <person name="Tamura T."/>
        </authorList>
    </citation>
    <scope>NUCLEOTIDE SEQUENCE</scope>
    <source>
        <strain evidence="6">NBRC 16418</strain>
    </source>
</reference>
<comment type="caution">
    <text evidence="6">The sequence shown here is derived from an EMBL/GenBank/DDBJ whole genome shotgun (WGS) entry which is preliminary data.</text>
</comment>
<dbReference type="InterPro" id="IPR011010">
    <property type="entry name" value="DNA_brk_join_enz"/>
</dbReference>
<dbReference type="PROSITE" id="PS51898">
    <property type="entry name" value="TYR_RECOMBINASE"/>
    <property type="match status" value="1"/>
</dbReference>
<dbReference type="InterPro" id="IPR050090">
    <property type="entry name" value="Tyrosine_recombinase_XerCD"/>
</dbReference>
<organism evidence="6 7">
    <name type="scientific">Virgisporangium ochraceum</name>
    <dbReference type="NCBI Taxonomy" id="65505"/>
    <lineage>
        <taxon>Bacteria</taxon>
        <taxon>Bacillati</taxon>
        <taxon>Actinomycetota</taxon>
        <taxon>Actinomycetes</taxon>
        <taxon>Micromonosporales</taxon>
        <taxon>Micromonosporaceae</taxon>
        <taxon>Virgisporangium</taxon>
    </lineage>
</organism>
<evidence type="ECO:0000256" key="2">
    <source>
        <dbReference type="ARBA" id="ARBA00023172"/>
    </source>
</evidence>
<keyword evidence="1 3" id="KW-0238">DNA-binding</keyword>
<evidence type="ECO:0000313" key="6">
    <source>
        <dbReference type="EMBL" id="GIJ68035.1"/>
    </source>
</evidence>
<proteinExistence type="predicted"/>
<evidence type="ECO:0000256" key="1">
    <source>
        <dbReference type="ARBA" id="ARBA00023125"/>
    </source>
</evidence>
<evidence type="ECO:0008006" key="8">
    <source>
        <dbReference type="Google" id="ProtNLM"/>
    </source>
</evidence>
<dbReference type="AlphaFoldDB" id="A0A8J4EA89"/>
<dbReference type="Pfam" id="PF00589">
    <property type="entry name" value="Phage_integrase"/>
    <property type="match status" value="1"/>
</dbReference>
<keyword evidence="7" id="KW-1185">Reference proteome</keyword>
<evidence type="ECO:0000259" key="5">
    <source>
        <dbReference type="PROSITE" id="PS51900"/>
    </source>
</evidence>
<dbReference type="InterPro" id="IPR044068">
    <property type="entry name" value="CB"/>
</dbReference>
<dbReference type="Gene3D" id="1.10.443.10">
    <property type="entry name" value="Intergrase catalytic core"/>
    <property type="match status" value="1"/>
</dbReference>
<sequence>MARLAWGYTWCEWSRVRTMATAKRRRGEIENLPSGSLRVKVYAGIDPVTKRRHYLHETIPAGPTAEREAEKARTRLLAQVDERRNPRTRATLAQLLDRWLDVVDVQPSTRQGYVRKLDKHVRPLLGKEPVGRLDAETLESFYAVLRKCRDHCGGRKYVEHRKAGEHVCTDKCRPHVCRGLSPASIRQIHWILSGAFARAVRWRWIGVNPADQADKPGMPAPNPHPPTSTEAAQLVTAAWELDPDWGTFVWTAMTTGARRSELCALRWNRVHLDPGVVVLERALYVDDDGMLQEKETKTHQQRRVALDPETVEVLREHLERCEARCRELELDLPADGYVFSPAVDGSSPLVPDTATQKFGRMAAKLKLATNLHALRHYSATELIAAGVDVRTVAGRLGHGGGGATTLRVYAAWLSESDQRAAATLAARMPPRPDRS</sequence>
<dbReference type="GO" id="GO:0006310">
    <property type="term" value="P:DNA recombination"/>
    <property type="evidence" value="ECO:0007669"/>
    <property type="project" value="UniProtKB-KW"/>
</dbReference>
<evidence type="ECO:0000313" key="7">
    <source>
        <dbReference type="Proteomes" id="UP000635606"/>
    </source>
</evidence>
<dbReference type="CDD" id="cd01189">
    <property type="entry name" value="INT_ICEBs1_C_like"/>
    <property type="match status" value="1"/>
</dbReference>
<dbReference type="InterPro" id="IPR010998">
    <property type="entry name" value="Integrase_recombinase_N"/>
</dbReference>
<accession>A0A8J4EA89</accession>
<evidence type="ECO:0000259" key="4">
    <source>
        <dbReference type="PROSITE" id="PS51898"/>
    </source>
</evidence>
<dbReference type="PROSITE" id="PS51900">
    <property type="entry name" value="CB"/>
    <property type="match status" value="1"/>
</dbReference>
<dbReference type="PANTHER" id="PTHR30349">
    <property type="entry name" value="PHAGE INTEGRASE-RELATED"/>
    <property type="match status" value="1"/>
</dbReference>
<dbReference type="GO" id="GO:0015074">
    <property type="term" value="P:DNA integration"/>
    <property type="evidence" value="ECO:0007669"/>
    <property type="project" value="InterPro"/>
</dbReference>
<dbReference type="SUPFAM" id="SSF56349">
    <property type="entry name" value="DNA breaking-rejoining enzymes"/>
    <property type="match status" value="1"/>
</dbReference>
<dbReference type="EMBL" id="BOPH01000035">
    <property type="protein sequence ID" value="GIJ68035.1"/>
    <property type="molecule type" value="Genomic_DNA"/>
</dbReference>
<feature type="domain" description="Tyr recombinase" evidence="4">
    <location>
        <begin position="221"/>
        <end position="423"/>
    </location>
</feature>
<name>A0A8J4EA89_9ACTN</name>
<evidence type="ECO:0000256" key="3">
    <source>
        <dbReference type="PROSITE-ProRule" id="PRU01248"/>
    </source>
</evidence>
<dbReference type="PANTHER" id="PTHR30349:SF91">
    <property type="entry name" value="INTA PROTEIN"/>
    <property type="match status" value="1"/>
</dbReference>
<dbReference type="GO" id="GO:0003677">
    <property type="term" value="F:DNA binding"/>
    <property type="evidence" value="ECO:0007669"/>
    <property type="project" value="UniProtKB-UniRule"/>
</dbReference>
<keyword evidence="2" id="KW-0233">DNA recombination</keyword>
<feature type="domain" description="Core-binding (CB)" evidence="5">
    <location>
        <begin position="90"/>
        <end position="200"/>
    </location>
</feature>
<dbReference type="Proteomes" id="UP000635606">
    <property type="component" value="Unassembled WGS sequence"/>
</dbReference>
<dbReference type="InterPro" id="IPR013762">
    <property type="entry name" value="Integrase-like_cat_sf"/>
</dbReference>
<gene>
    <name evidence="6" type="ORF">Voc01_029520</name>
</gene>